<protein>
    <submittedName>
        <fullName evidence="5">Alpha/beta hydrolase family protein</fullName>
        <ecNumber evidence="5">3.4.-.-</ecNumber>
    </submittedName>
</protein>
<name>A0ABV7JMS9_9SPHI</name>
<feature type="domain" description="AB hydrolase-1" evidence="4">
    <location>
        <begin position="99"/>
        <end position="226"/>
    </location>
</feature>
<dbReference type="InterPro" id="IPR000073">
    <property type="entry name" value="AB_hydrolase_1"/>
</dbReference>
<dbReference type="EMBL" id="JBHRTA010000038">
    <property type="protein sequence ID" value="MFC3199398.1"/>
    <property type="molecule type" value="Genomic_DNA"/>
</dbReference>
<dbReference type="PANTHER" id="PTHR22946:SF9">
    <property type="entry name" value="POLYKETIDE TRANSFERASE AF380"/>
    <property type="match status" value="1"/>
</dbReference>
<evidence type="ECO:0000256" key="2">
    <source>
        <dbReference type="ARBA" id="ARBA00038115"/>
    </source>
</evidence>
<comment type="similarity">
    <text evidence="2">Belongs to the AB hydrolase superfamily. FUS2 hydrolase family.</text>
</comment>
<proteinExistence type="inferred from homology"/>
<keyword evidence="3" id="KW-0732">Signal</keyword>
<dbReference type="RefSeq" id="WP_379024961.1">
    <property type="nucleotide sequence ID" value="NZ_JBHRTA010000038.1"/>
</dbReference>
<evidence type="ECO:0000256" key="1">
    <source>
        <dbReference type="ARBA" id="ARBA00022801"/>
    </source>
</evidence>
<gene>
    <name evidence="5" type="ORF">ACFOET_17385</name>
</gene>
<evidence type="ECO:0000313" key="6">
    <source>
        <dbReference type="Proteomes" id="UP001595526"/>
    </source>
</evidence>
<keyword evidence="1 5" id="KW-0378">Hydrolase</keyword>
<organism evidence="5 6">
    <name type="scientific">Parapedobacter deserti</name>
    <dbReference type="NCBI Taxonomy" id="1912957"/>
    <lineage>
        <taxon>Bacteria</taxon>
        <taxon>Pseudomonadati</taxon>
        <taxon>Bacteroidota</taxon>
        <taxon>Sphingobacteriia</taxon>
        <taxon>Sphingobacteriales</taxon>
        <taxon>Sphingobacteriaceae</taxon>
        <taxon>Parapedobacter</taxon>
    </lineage>
</organism>
<dbReference type="PANTHER" id="PTHR22946">
    <property type="entry name" value="DIENELACTONE HYDROLASE DOMAIN-CONTAINING PROTEIN-RELATED"/>
    <property type="match status" value="1"/>
</dbReference>
<dbReference type="InterPro" id="IPR002471">
    <property type="entry name" value="Pept_S9_AS"/>
</dbReference>
<dbReference type="Pfam" id="PF00561">
    <property type="entry name" value="Abhydrolase_1"/>
    <property type="match status" value="1"/>
</dbReference>
<sequence length="314" mass="34875">MRTAVATCGRIAVFLAAILAFHTSNAQRSAVDGIAVAGSEAFQVLCQFYDYDASRRLAINVIERIEKADYVREKFSFEGHSGQVPGYLALPRNRSHPYPIVLLLHGLTGSKENWWEPNTTLGKLTEQLLASGYAVLTLDAEFHGERSGNNPFESPVAILENEWFVCFRDMMIQSVIDYRRALDYLATREDVDASKVGMIGNSMGGVMTFILSAVDARIDAAVSCVSPIVDVPYLPTGVLNFAPYISETPLLMLMGEKDERNYSVPLARQLHNLIACPNKKLVFFDSGHTLPPEWIYIATNWLAKNLGSSYIENK</sequence>
<evidence type="ECO:0000256" key="3">
    <source>
        <dbReference type="SAM" id="SignalP"/>
    </source>
</evidence>
<evidence type="ECO:0000313" key="5">
    <source>
        <dbReference type="EMBL" id="MFC3199398.1"/>
    </source>
</evidence>
<dbReference type="SUPFAM" id="SSF53474">
    <property type="entry name" value="alpha/beta-Hydrolases"/>
    <property type="match status" value="1"/>
</dbReference>
<dbReference type="InterPro" id="IPR029058">
    <property type="entry name" value="AB_hydrolase_fold"/>
</dbReference>
<dbReference type="Gene3D" id="3.40.50.1820">
    <property type="entry name" value="alpha/beta hydrolase"/>
    <property type="match status" value="1"/>
</dbReference>
<evidence type="ECO:0000259" key="4">
    <source>
        <dbReference type="Pfam" id="PF00561"/>
    </source>
</evidence>
<accession>A0ABV7JMS9</accession>
<keyword evidence="6" id="KW-1185">Reference proteome</keyword>
<feature type="signal peptide" evidence="3">
    <location>
        <begin position="1"/>
        <end position="26"/>
    </location>
</feature>
<dbReference type="GO" id="GO:0016787">
    <property type="term" value="F:hydrolase activity"/>
    <property type="evidence" value="ECO:0007669"/>
    <property type="project" value="UniProtKB-KW"/>
</dbReference>
<reference evidence="6" key="1">
    <citation type="journal article" date="2019" name="Int. J. Syst. Evol. Microbiol.">
        <title>The Global Catalogue of Microorganisms (GCM) 10K type strain sequencing project: providing services to taxonomists for standard genome sequencing and annotation.</title>
        <authorList>
            <consortium name="The Broad Institute Genomics Platform"/>
            <consortium name="The Broad Institute Genome Sequencing Center for Infectious Disease"/>
            <person name="Wu L."/>
            <person name="Ma J."/>
        </authorList>
    </citation>
    <scope>NUCLEOTIDE SEQUENCE [LARGE SCALE GENOMIC DNA]</scope>
    <source>
        <strain evidence="6">KCTC 52416</strain>
    </source>
</reference>
<comment type="caution">
    <text evidence="5">The sequence shown here is derived from an EMBL/GenBank/DDBJ whole genome shotgun (WGS) entry which is preliminary data.</text>
</comment>
<dbReference type="EC" id="3.4.-.-" evidence="5"/>
<feature type="chain" id="PRO_5045534107" evidence="3">
    <location>
        <begin position="27"/>
        <end position="314"/>
    </location>
</feature>
<dbReference type="InterPro" id="IPR050261">
    <property type="entry name" value="FrsA_esterase"/>
</dbReference>
<dbReference type="Proteomes" id="UP001595526">
    <property type="component" value="Unassembled WGS sequence"/>
</dbReference>
<dbReference type="PROSITE" id="PS00708">
    <property type="entry name" value="PRO_ENDOPEP_SER"/>
    <property type="match status" value="1"/>
</dbReference>